<evidence type="ECO:0000256" key="4">
    <source>
        <dbReference type="PROSITE-ProRule" id="PRU00134"/>
    </source>
</evidence>
<keyword evidence="1" id="KW-0479">Metal-binding</keyword>
<reference evidence="7" key="2">
    <citation type="submission" date="2020-05" db="UniProtKB">
        <authorList>
            <consortium name="EnsemblMetazoa"/>
        </authorList>
    </citation>
    <scope>IDENTIFICATION</scope>
    <source>
        <strain evidence="7">WRAIR2</strain>
    </source>
</reference>
<accession>A0A182MY62</accession>
<dbReference type="EnsemblMetazoa" id="ADIR000317-RA">
    <property type="protein sequence ID" value="ADIR000317-PA"/>
    <property type="gene ID" value="ADIR000317"/>
</dbReference>
<dbReference type="Pfam" id="PF01753">
    <property type="entry name" value="zf-MYND"/>
    <property type="match status" value="1"/>
</dbReference>
<evidence type="ECO:0008006" key="9">
    <source>
        <dbReference type="Google" id="ProtNLM"/>
    </source>
</evidence>
<organism evidence="7 8">
    <name type="scientific">Anopheles dirus</name>
    <dbReference type="NCBI Taxonomy" id="7168"/>
    <lineage>
        <taxon>Eukaryota</taxon>
        <taxon>Metazoa</taxon>
        <taxon>Ecdysozoa</taxon>
        <taxon>Arthropoda</taxon>
        <taxon>Hexapoda</taxon>
        <taxon>Insecta</taxon>
        <taxon>Pterygota</taxon>
        <taxon>Neoptera</taxon>
        <taxon>Endopterygota</taxon>
        <taxon>Diptera</taxon>
        <taxon>Nematocera</taxon>
        <taxon>Culicoidea</taxon>
        <taxon>Culicidae</taxon>
        <taxon>Anophelinae</taxon>
        <taxon>Anopheles</taxon>
    </lineage>
</organism>
<dbReference type="Proteomes" id="UP000075884">
    <property type="component" value="Unassembled WGS sequence"/>
</dbReference>
<dbReference type="AlphaFoldDB" id="A0A182MY62"/>
<dbReference type="SUPFAM" id="SSF144232">
    <property type="entry name" value="HIT/MYND zinc finger-like"/>
    <property type="match status" value="1"/>
</dbReference>
<evidence type="ECO:0000256" key="1">
    <source>
        <dbReference type="ARBA" id="ARBA00022723"/>
    </source>
</evidence>
<dbReference type="Gene3D" id="6.10.140.2220">
    <property type="match status" value="2"/>
</dbReference>
<keyword evidence="8" id="KW-1185">Reference proteome</keyword>
<sequence length="546" mass="62371">MFLVDRTGDGTSMLEEEDSDRIEKICPVCEKEASKRCSRCAMVYYCSVEHQQHDWKKHKTTCHPFKICSNEQYGRFLVATRDIKGGEVIIKESPLVHGPAQITGPVCVGCLQGLEENKYKECEHCGWPVCKRSCQDHPAHQAECKFTIARGSKISIQHFYVPHPTYQCLMPLRCLLLAESDPARWDALLRLESHEDERRGSEQWRNDREGVAKLIPRFFKCENKWDEDEILRVVGIVQVNGHEVPLTEPSSVAIYNMASMLEHSCRPNLTKSFTNRGEIMIWAPNPIRRGERLSICYTDVMWTTGNRLEHLQQTKMFRCECERCSDPSEYETHFSALRCSGFQKDGKCKGYLLPVDKDCWTGDWQCLRCSKEVTGAAVGQIQERARMDLEAMQKHREDHCNKYVKHYSKWLAPNHQYLVDVKISLSQVIGGNNPEAIKKIPYDKLMNKIKICQDLIALFEKICPAEARAFGATRFELHAALAELGRRSTESNSSAAAAVQLEDSLHNAEECTRMLLHEPSVLMESKICAQARVNAQTLKTLLGIKE</sequence>
<evidence type="ECO:0000259" key="5">
    <source>
        <dbReference type="PROSITE" id="PS50280"/>
    </source>
</evidence>
<dbReference type="PROSITE" id="PS50865">
    <property type="entry name" value="ZF_MYND_2"/>
    <property type="match status" value="1"/>
</dbReference>
<dbReference type="PANTHER" id="PTHR46455">
    <property type="entry name" value="SET AND MYND DOMAIN CONTAINING, ARTHROPOD-SPECIFIC, MEMBER 4, ISOFORM A"/>
    <property type="match status" value="1"/>
</dbReference>
<dbReference type="GO" id="GO:0008170">
    <property type="term" value="F:N-methyltransferase activity"/>
    <property type="evidence" value="ECO:0007669"/>
    <property type="project" value="UniProtKB-ARBA"/>
</dbReference>
<dbReference type="Gene3D" id="1.10.220.160">
    <property type="match status" value="1"/>
</dbReference>
<protein>
    <recommendedName>
        <fullName evidence="9">MYND-type domain-containing protein</fullName>
    </recommendedName>
</protein>
<dbReference type="InterPro" id="IPR053010">
    <property type="entry name" value="SET_SmydA-8"/>
</dbReference>
<keyword evidence="2 4" id="KW-0863">Zinc-finger</keyword>
<dbReference type="InterPro" id="IPR001214">
    <property type="entry name" value="SET_dom"/>
</dbReference>
<feature type="domain" description="MYND-type" evidence="6">
    <location>
        <begin position="26"/>
        <end position="62"/>
    </location>
</feature>
<dbReference type="Gene3D" id="2.170.270.10">
    <property type="entry name" value="SET domain"/>
    <property type="match status" value="1"/>
</dbReference>
<keyword evidence="3" id="KW-0862">Zinc</keyword>
<reference evidence="8" key="1">
    <citation type="submission" date="2013-03" db="EMBL/GenBank/DDBJ databases">
        <title>The Genome Sequence of Anopheles dirus WRAIR2.</title>
        <authorList>
            <consortium name="The Broad Institute Genomics Platform"/>
            <person name="Neafsey D.E."/>
            <person name="Walton C."/>
            <person name="Walker B."/>
            <person name="Young S.K."/>
            <person name="Zeng Q."/>
            <person name="Gargeya S."/>
            <person name="Fitzgerald M."/>
            <person name="Haas B."/>
            <person name="Abouelleil A."/>
            <person name="Allen A.W."/>
            <person name="Alvarado L."/>
            <person name="Arachchi H.M."/>
            <person name="Berlin A.M."/>
            <person name="Chapman S.B."/>
            <person name="Gainer-Dewar J."/>
            <person name="Goldberg J."/>
            <person name="Griggs A."/>
            <person name="Gujja S."/>
            <person name="Hansen M."/>
            <person name="Howarth C."/>
            <person name="Imamovic A."/>
            <person name="Ireland A."/>
            <person name="Larimer J."/>
            <person name="McCowan C."/>
            <person name="Murphy C."/>
            <person name="Pearson M."/>
            <person name="Poon T.W."/>
            <person name="Priest M."/>
            <person name="Roberts A."/>
            <person name="Saif S."/>
            <person name="Shea T."/>
            <person name="Sisk P."/>
            <person name="Sykes S."/>
            <person name="Wortman J."/>
            <person name="Nusbaum C."/>
            <person name="Birren B."/>
        </authorList>
    </citation>
    <scope>NUCLEOTIDE SEQUENCE [LARGE SCALE GENOMIC DNA]</scope>
    <source>
        <strain evidence="8">WRAIR2</strain>
    </source>
</reference>
<dbReference type="CDD" id="cd20071">
    <property type="entry name" value="SET_SMYD"/>
    <property type="match status" value="1"/>
</dbReference>
<dbReference type="VEuPathDB" id="VectorBase:ADIR000317"/>
<dbReference type="PROSITE" id="PS01360">
    <property type="entry name" value="ZF_MYND_1"/>
    <property type="match status" value="1"/>
</dbReference>
<dbReference type="PROSITE" id="PS50280">
    <property type="entry name" value="SET"/>
    <property type="match status" value="1"/>
</dbReference>
<dbReference type="InterPro" id="IPR046341">
    <property type="entry name" value="SET_dom_sf"/>
</dbReference>
<dbReference type="Pfam" id="PF00856">
    <property type="entry name" value="SET"/>
    <property type="match status" value="1"/>
</dbReference>
<evidence type="ECO:0000256" key="2">
    <source>
        <dbReference type="ARBA" id="ARBA00022771"/>
    </source>
</evidence>
<proteinExistence type="predicted"/>
<evidence type="ECO:0000313" key="7">
    <source>
        <dbReference type="EnsemblMetazoa" id="ADIR000317-PA"/>
    </source>
</evidence>
<evidence type="ECO:0000313" key="8">
    <source>
        <dbReference type="Proteomes" id="UP000075884"/>
    </source>
</evidence>
<feature type="domain" description="SET" evidence="5">
    <location>
        <begin position="63"/>
        <end position="298"/>
    </location>
</feature>
<name>A0A182MY62_9DIPT</name>
<dbReference type="SUPFAM" id="SSF82199">
    <property type="entry name" value="SET domain"/>
    <property type="match status" value="1"/>
</dbReference>
<evidence type="ECO:0000259" key="6">
    <source>
        <dbReference type="PROSITE" id="PS50865"/>
    </source>
</evidence>
<dbReference type="PANTHER" id="PTHR46455:SF4">
    <property type="entry name" value="GH11294P"/>
    <property type="match status" value="1"/>
</dbReference>
<dbReference type="InterPro" id="IPR002893">
    <property type="entry name" value="Znf_MYND"/>
</dbReference>
<dbReference type="GO" id="GO:0008276">
    <property type="term" value="F:protein methyltransferase activity"/>
    <property type="evidence" value="ECO:0007669"/>
    <property type="project" value="UniProtKB-ARBA"/>
</dbReference>
<evidence type="ECO:0000256" key="3">
    <source>
        <dbReference type="ARBA" id="ARBA00022833"/>
    </source>
</evidence>
<dbReference type="GO" id="GO:0008270">
    <property type="term" value="F:zinc ion binding"/>
    <property type="evidence" value="ECO:0007669"/>
    <property type="project" value="UniProtKB-KW"/>
</dbReference>
<dbReference type="STRING" id="7168.A0A182MY62"/>
<dbReference type="GO" id="GO:0008757">
    <property type="term" value="F:S-adenosylmethionine-dependent methyltransferase activity"/>
    <property type="evidence" value="ECO:0007669"/>
    <property type="project" value="UniProtKB-ARBA"/>
</dbReference>